<dbReference type="AlphaFoldDB" id="A0AAV7YPR5"/>
<evidence type="ECO:0000313" key="5">
    <source>
        <dbReference type="EMBL" id="KAJ3429648.1"/>
    </source>
</evidence>
<dbReference type="SUPFAM" id="SSF47370">
    <property type="entry name" value="Bromodomain"/>
    <property type="match status" value="1"/>
</dbReference>
<dbReference type="PANTHER" id="PTHR47343:SF1">
    <property type="entry name" value="TRANSCRIPTIONAL ACTIVATOR SPT7"/>
    <property type="match status" value="1"/>
</dbReference>
<dbReference type="GO" id="GO:0046695">
    <property type="term" value="C:SLIK (SAGA-like) complex"/>
    <property type="evidence" value="ECO:0007669"/>
    <property type="project" value="InterPro"/>
</dbReference>
<sequence>MERLYEISKSSLKEEQFLNNLTMKEKEILKKALENKHNFDELFVNREENETAKYLFYHIRTYISRKLSRQFLYNNLENQGRYYLLHSDPPLNEELVEKQKLKLQTTDNSLLSFENGNGLNFEDFGETDNYLELDSFDPMGELDSMSVGLGSNMVNETTKTNTSNSLDNSNPNTNSSTNTNSHTATTSETTRQINSNNNTTTEKGYQLYGIPNYINQSELIWVNHPKQIVKQLYTALWHVFTEITNYEPHCFIFIEKVTNDFAPGYDLVVEKPMYLKKMESKIIKLKYESKLKFASDFHLMIENCRAYNNHPDSKPFLINASEMESKMNQLLLGVPNLKIEKGFLRFSQLGMNSGVFSKMTTKEIFQFEKSFKKLENNMENVKSNNLSEKIISSLIIESSGIQENEGKKRKEKENKMEARNEKNKQEKIETENDNNDEIEKGKENENENENKENKNENKKEKENEKEKEKIPNEEKNKKIGRLDKRKKEKIEIEIKRIIGSDRIDEKMIKIEKENRLKEQLFLAVQLSLNFEEQEAITENTQRKKYLNQGPLQFKTPLPRLFKHGVFDYKDLLINANNQQKIQNYEKKNIGNTKEIQNIEENNTSTDQNIDLNINQTGNEMEIEIEDENAHENEIEIEIERGKEKKENNKSSDELLDEKKSKKYLKTDLPKKLQRELVTNCNYCEEEKEMREIWKAGVLNFLQASGYDRINSIAFLLLVDHSLSFINDFISNMNLLKERNQLNSLNIDLLTLAIQCLSSVNTGRSDLKRFSEEDTIIKKEINKDKVFEKN</sequence>
<name>A0AAV7YPR5_9EUKA</name>
<organism evidence="5 6">
    <name type="scientific">Anaeramoeba flamelloides</name>
    <dbReference type="NCBI Taxonomy" id="1746091"/>
    <lineage>
        <taxon>Eukaryota</taxon>
        <taxon>Metamonada</taxon>
        <taxon>Anaeramoebidae</taxon>
        <taxon>Anaeramoeba</taxon>
    </lineage>
</organism>
<accession>A0AAV7YPR5</accession>
<dbReference type="GO" id="GO:0005198">
    <property type="term" value="F:structural molecule activity"/>
    <property type="evidence" value="ECO:0007669"/>
    <property type="project" value="TreeGrafter"/>
</dbReference>
<protein>
    <submittedName>
        <fullName evidence="5">Transcriptional activator spt7</fullName>
    </submittedName>
</protein>
<dbReference type="SMART" id="SM00297">
    <property type="entry name" value="BROMO"/>
    <property type="match status" value="1"/>
</dbReference>
<dbReference type="InterPro" id="IPR036427">
    <property type="entry name" value="Bromodomain-like_sf"/>
</dbReference>
<comment type="caution">
    <text evidence="5">The sequence shown here is derived from an EMBL/GenBank/DDBJ whole genome shotgun (WGS) entry which is preliminary data.</text>
</comment>
<feature type="compositionally biased region" description="Low complexity" evidence="3">
    <location>
        <begin position="157"/>
        <end position="190"/>
    </location>
</feature>
<dbReference type="Gene3D" id="1.20.920.10">
    <property type="entry name" value="Bromodomain-like"/>
    <property type="match status" value="1"/>
</dbReference>
<feature type="domain" description="Bromo" evidence="4">
    <location>
        <begin position="245"/>
        <end position="308"/>
    </location>
</feature>
<dbReference type="EMBL" id="JANTQA010000057">
    <property type="protein sequence ID" value="KAJ3429648.1"/>
    <property type="molecule type" value="Genomic_DNA"/>
</dbReference>
<reference evidence="5" key="1">
    <citation type="submission" date="2022-08" db="EMBL/GenBank/DDBJ databases">
        <title>Novel sulphate-reducing endosymbionts in the free-living metamonad Anaeramoeba.</title>
        <authorList>
            <person name="Jerlstrom-Hultqvist J."/>
            <person name="Cepicka I."/>
            <person name="Gallot-Lavallee L."/>
            <person name="Salas-Leiva D."/>
            <person name="Curtis B.A."/>
            <person name="Zahonova K."/>
            <person name="Pipaliya S."/>
            <person name="Dacks J."/>
            <person name="Roger A.J."/>
        </authorList>
    </citation>
    <scope>NUCLEOTIDE SEQUENCE</scope>
    <source>
        <strain evidence="5">Busselton2</strain>
    </source>
</reference>
<feature type="compositionally biased region" description="Basic and acidic residues" evidence="3">
    <location>
        <begin position="437"/>
        <end position="472"/>
    </location>
</feature>
<evidence type="ECO:0000256" key="3">
    <source>
        <dbReference type="SAM" id="MobiDB-lite"/>
    </source>
</evidence>
<feature type="region of interest" description="Disordered" evidence="3">
    <location>
        <begin position="402"/>
        <end position="472"/>
    </location>
</feature>
<dbReference type="InterPro" id="IPR001487">
    <property type="entry name" value="Bromodomain"/>
</dbReference>
<dbReference type="Pfam" id="PF00439">
    <property type="entry name" value="Bromodomain"/>
    <property type="match status" value="1"/>
</dbReference>
<dbReference type="GO" id="GO:0006357">
    <property type="term" value="P:regulation of transcription by RNA polymerase II"/>
    <property type="evidence" value="ECO:0007669"/>
    <property type="project" value="TreeGrafter"/>
</dbReference>
<evidence type="ECO:0000313" key="6">
    <source>
        <dbReference type="Proteomes" id="UP001146793"/>
    </source>
</evidence>
<dbReference type="GO" id="GO:0000124">
    <property type="term" value="C:SAGA complex"/>
    <property type="evidence" value="ECO:0007669"/>
    <property type="project" value="InterPro"/>
</dbReference>
<feature type="compositionally biased region" description="Basic and acidic residues" evidence="3">
    <location>
        <begin position="404"/>
        <end position="430"/>
    </location>
</feature>
<keyword evidence="1 2" id="KW-0103">Bromodomain</keyword>
<evidence type="ECO:0000256" key="2">
    <source>
        <dbReference type="PROSITE-ProRule" id="PRU00035"/>
    </source>
</evidence>
<feature type="region of interest" description="Disordered" evidence="3">
    <location>
        <begin position="147"/>
        <end position="201"/>
    </location>
</feature>
<evidence type="ECO:0000259" key="4">
    <source>
        <dbReference type="PROSITE" id="PS50014"/>
    </source>
</evidence>
<proteinExistence type="predicted"/>
<feature type="compositionally biased region" description="Polar residues" evidence="3">
    <location>
        <begin position="191"/>
        <end position="201"/>
    </location>
</feature>
<gene>
    <name evidence="5" type="ORF">M0812_25006</name>
</gene>
<dbReference type="InterPro" id="IPR037782">
    <property type="entry name" value="Spt7"/>
</dbReference>
<dbReference type="PANTHER" id="PTHR47343">
    <property type="entry name" value="TRANSCRIPTIONAL ACTIVATOR SPT7"/>
    <property type="match status" value="1"/>
</dbReference>
<dbReference type="Proteomes" id="UP001146793">
    <property type="component" value="Unassembled WGS sequence"/>
</dbReference>
<dbReference type="PROSITE" id="PS50014">
    <property type="entry name" value="BROMODOMAIN_2"/>
    <property type="match status" value="1"/>
</dbReference>
<evidence type="ECO:0000256" key="1">
    <source>
        <dbReference type="ARBA" id="ARBA00023117"/>
    </source>
</evidence>